<keyword evidence="1" id="KW-1133">Transmembrane helix</keyword>
<dbReference type="OrthoDB" id="9971349at2"/>
<sequence>MKRVLMLVLLVSLALGGITAQSAEDADDSRERDMSLARFIRSNNIHRIGGYTSLGLMTATGVTGMLGWEGHPYLGYASLGSAALSSIAGTIAYSDRIDRVWPHMLFNALGVSGLFLNAFILEPGSIEHRLSGAAALGSFAAGYISIILITR</sequence>
<evidence type="ECO:0000256" key="1">
    <source>
        <dbReference type="SAM" id="Phobius"/>
    </source>
</evidence>
<keyword evidence="4" id="KW-1185">Reference proteome</keyword>
<keyword evidence="1" id="KW-0472">Membrane</keyword>
<evidence type="ECO:0000313" key="4">
    <source>
        <dbReference type="Proteomes" id="UP000018680"/>
    </source>
</evidence>
<evidence type="ECO:0000256" key="2">
    <source>
        <dbReference type="SAM" id="SignalP"/>
    </source>
</evidence>
<dbReference type="HOGENOM" id="CLU_1730096_0_0_12"/>
<feature type="transmembrane region" description="Helical" evidence="1">
    <location>
        <begin position="100"/>
        <end position="120"/>
    </location>
</feature>
<feature type="transmembrane region" description="Helical" evidence="1">
    <location>
        <begin position="132"/>
        <end position="150"/>
    </location>
</feature>
<dbReference type="STRING" id="1307761.L21SP2_2782"/>
<protein>
    <submittedName>
        <fullName evidence="3">Uncharacterized protein</fullName>
    </submittedName>
</protein>
<keyword evidence="2" id="KW-0732">Signal</keyword>
<keyword evidence="1" id="KW-0812">Transmembrane</keyword>
<reference evidence="3 4" key="1">
    <citation type="journal article" date="2015" name="Stand. Genomic Sci.">
        <title>Complete genome sequence and description of Salinispira pacifica gen. nov., sp. nov., a novel spirochaete isolated form a hypersaline microbial mat.</title>
        <authorList>
            <person name="Ben Hania W."/>
            <person name="Joseph M."/>
            <person name="Schumann P."/>
            <person name="Bunk B."/>
            <person name="Fiebig A."/>
            <person name="Sproer C."/>
            <person name="Klenk H.P."/>
            <person name="Fardeau M.L."/>
            <person name="Spring S."/>
        </authorList>
    </citation>
    <scope>NUCLEOTIDE SEQUENCE [LARGE SCALE GENOMIC DNA]</scope>
    <source>
        <strain evidence="3 4">L21-RPul-D2</strain>
    </source>
</reference>
<dbReference type="Proteomes" id="UP000018680">
    <property type="component" value="Chromosome"/>
</dbReference>
<organism evidence="3 4">
    <name type="scientific">Salinispira pacifica</name>
    <dbReference type="NCBI Taxonomy" id="1307761"/>
    <lineage>
        <taxon>Bacteria</taxon>
        <taxon>Pseudomonadati</taxon>
        <taxon>Spirochaetota</taxon>
        <taxon>Spirochaetia</taxon>
        <taxon>Spirochaetales</taxon>
        <taxon>Spirochaetaceae</taxon>
        <taxon>Salinispira</taxon>
    </lineage>
</organism>
<evidence type="ECO:0000313" key="3">
    <source>
        <dbReference type="EMBL" id="AHC16132.1"/>
    </source>
</evidence>
<accession>V5WK02</accession>
<dbReference type="KEGG" id="slr:L21SP2_2782"/>
<feature type="transmembrane region" description="Helical" evidence="1">
    <location>
        <begin position="73"/>
        <end position="93"/>
    </location>
</feature>
<dbReference type="RefSeq" id="WP_024269029.1">
    <property type="nucleotide sequence ID" value="NC_023035.1"/>
</dbReference>
<name>V5WK02_9SPIO</name>
<dbReference type="EMBL" id="CP006939">
    <property type="protein sequence ID" value="AHC16132.1"/>
    <property type="molecule type" value="Genomic_DNA"/>
</dbReference>
<dbReference type="AlphaFoldDB" id="V5WK02"/>
<feature type="chain" id="PRO_5004742033" evidence="2">
    <location>
        <begin position="23"/>
        <end position="151"/>
    </location>
</feature>
<proteinExistence type="predicted"/>
<gene>
    <name evidence="3" type="ORF">L21SP2_2782</name>
</gene>
<feature type="signal peptide" evidence="2">
    <location>
        <begin position="1"/>
        <end position="22"/>
    </location>
</feature>